<evidence type="ECO:0000313" key="1">
    <source>
        <dbReference type="EMBL" id="NER32179.1"/>
    </source>
</evidence>
<dbReference type="AlphaFoldDB" id="A0A6B3NGA1"/>
<reference evidence="1" key="1">
    <citation type="submission" date="2019-11" db="EMBL/GenBank/DDBJ databases">
        <title>Genomic insights into an expanded diversity of filamentous marine cyanobacteria reveals the extraordinary biosynthetic potential of Moorea and Okeania.</title>
        <authorList>
            <person name="Ferreira Leao T."/>
            <person name="Wang M."/>
            <person name="Moss N."/>
            <person name="Da Silva R."/>
            <person name="Sanders J."/>
            <person name="Nurk S."/>
            <person name="Gurevich A."/>
            <person name="Humphrey G."/>
            <person name="Reher R."/>
            <person name="Zhu Q."/>
            <person name="Belda-Ferre P."/>
            <person name="Glukhov E."/>
            <person name="Rex R."/>
            <person name="Dorrestein P.C."/>
            <person name="Knight R."/>
            <person name="Pevzner P."/>
            <person name="Gerwick W.H."/>
            <person name="Gerwick L."/>
        </authorList>
    </citation>
    <scope>NUCLEOTIDE SEQUENCE</scope>
    <source>
        <strain evidence="1">SIO1C4</strain>
    </source>
</reference>
<organism evidence="1">
    <name type="scientific">Symploca sp. SIO1C4</name>
    <dbReference type="NCBI Taxonomy" id="2607765"/>
    <lineage>
        <taxon>Bacteria</taxon>
        <taxon>Bacillati</taxon>
        <taxon>Cyanobacteriota</taxon>
        <taxon>Cyanophyceae</taxon>
        <taxon>Coleofasciculales</taxon>
        <taxon>Coleofasciculaceae</taxon>
        <taxon>Symploca</taxon>
    </lineage>
</organism>
<sequence length="55" mass="6068">MGGWGDGEISVYKNPLSLPTLPTLPHASSCCLIDSESFYRNGRYQLGNPILIQKE</sequence>
<dbReference type="EMBL" id="JAAHFQ010001102">
    <property type="protein sequence ID" value="NER32179.1"/>
    <property type="molecule type" value="Genomic_DNA"/>
</dbReference>
<comment type="caution">
    <text evidence="1">The sequence shown here is derived from an EMBL/GenBank/DDBJ whole genome shotgun (WGS) entry which is preliminary data.</text>
</comment>
<proteinExistence type="predicted"/>
<accession>A0A6B3NGA1</accession>
<name>A0A6B3NGA1_9CYAN</name>
<gene>
    <name evidence="1" type="ORF">F6J89_32410</name>
</gene>
<protein>
    <submittedName>
        <fullName evidence="1">Uncharacterized protein</fullName>
    </submittedName>
</protein>